<comment type="caution">
    <text evidence="1">The sequence shown here is derived from an EMBL/GenBank/DDBJ whole genome shotgun (WGS) entry which is preliminary data.</text>
</comment>
<dbReference type="Proteomes" id="UP001374584">
    <property type="component" value="Unassembled WGS sequence"/>
</dbReference>
<reference evidence="1 2" key="1">
    <citation type="submission" date="2024-01" db="EMBL/GenBank/DDBJ databases">
        <title>The genomes of 5 underutilized Papilionoideae crops provide insights into root nodulation and disease resistanc.</title>
        <authorList>
            <person name="Jiang F."/>
        </authorList>
    </citation>
    <scope>NUCLEOTIDE SEQUENCE [LARGE SCALE GENOMIC DNA]</scope>
    <source>
        <strain evidence="1">JINMINGXINNONG_FW02</strain>
        <tissue evidence="1">Leaves</tissue>
    </source>
</reference>
<evidence type="ECO:0000313" key="2">
    <source>
        <dbReference type="Proteomes" id="UP001374584"/>
    </source>
</evidence>
<gene>
    <name evidence="1" type="ORF">VNO80_02189</name>
</gene>
<evidence type="ECO:0000313" key="1">
    <source>
        <dbReference type="EMBL" id="KAK7376773.1"/>
    </source>
</evidence>
<accession>A0AAN9RRG6</accession>
<dbReference type="EMBL" id="JAYMYR010000002">
    <property type="protein sequence ID" value="KAK7376773.1"/>
    <property type="molecule type" value="Genomic_DNA"/>
</dbReference>
<sequence length="68" mass="8211">MVTVTEADCFILPAAHFCNSRKYGLKVIRRKLKCVLTIVFIFLMNEYKITWQIQSYRRSYWREGESEE</sequence>
<protein>
    <submittedName>
        <fullName evidence="1">Uncharacterized protein</fullName>
    </submittedName>
</protein>
<organism evidence="1 2">
    <name type="scientific">Phaseolus coccineus</name>
    <name type="common">Scarlet runner bean</name>
    <name type="synonym">Phaseolus multiflorus</name>
    <dbReference type="NCBI Taxonomy" id="3886"/>
    <lineage>
        <taxon>Eukaryota</taxon>
        <taxon>Viridiplantae</taxon>
        <taxon>Streptophyta</taxon>
        <taxon>Embryophyta</taxon>
        <taxon>Tracheophyta</taxon>
        <taxon>Spermatophyta</taxon>
        <taxon>Magnoliopsida</taxon>
        <taxon>eudicotyledons</taxon>
        <taxon>Gunneridae</taxon>
        <taxon>Pentapetalae</taxon>
        <taxon>rosids</taxon>
        <taxon>fabids</taxon>
        <taxon>Fabales</taxon>
        <taxon>Fabaceae</taxon>
        <taxon>Papilionoideae</taxon>
        <taxon>50 kb inversion clade</taxon>
        <taxon>NPAAA clade</taxon>
        <taxon>indigoferoid/millettioid clade</taxon>
        <taxon>Phaseoleae</taxon>
        <taxon>Phaseolus</taxon>
    </lineage>
</organism>
<proteinExistence type="predicted"/>
<keyword evidence="2" id="KW-1185">Reference proteome</keyword>
<name>A0AAN9RRG6_PHACN</name>
<dbReference type="AlphaFoldDB" id="A0AAN9RRG6"/>